<keyword evidence="11 20" id="KW-1133">Transmembrane helix</keyword>
<dbReference type="InterPro" id="IPR036890">
    <property type="entry name" value="HATPase_C_sf"/>
</dbReference>
<evidence type="ECO:0000256" key="11">
    <source>
        <dbReference type="ARBA" id="ARBA00022989"/>
    </source>
</evidence>
<dbReference type="InterPro" id="IPR003661">
    <property type="entry name" value="HisK_dim/P_dom"/>
</dbReference>
<comment type="function">
    <text evidence="14">Member of the two-component regulatory system BvgS/BvgA. Phosphorylates BvgA via a four-step phosphorelay in response to environmental signals.</text>
</comment>
<feature type="transmembrane region" description="Helical" evidence="20">
    <location>
        <begin position="153"/>
        <end position="177"/>
    </location>
</feature>
<feature type="modified residue" description="Phosphohistidine" evidence="18">
    <location>
        <position position="890"/>
    </location>
</feature>
<dbReference type="SUPFAM" id="SSF47384">
    <property type="entry name" value="Homodimeric domain of signal transducing histidine kinase"/>
    <property type="match status" value="1"/>
</dbReference>
<keyword evidence="6 26" id="KW-0808">Transferase</keyword>
<evidence type="ECO:0000256" key="9">
    <source>
        <dbReference type="ARBA" id="ARBA00022777"/>
    </source>
</evidence>
<dbReference type="GO" id="GO:0005524">
    <property type="term" value="F:ATP binding"/>
    <property type="evidence" value="ECO:0007669"/>
    <property type="project" value="UniProtKB-KW"/>
</dbReference>
<dbReference type="Gene3D" id="1.10.287.130">
    <property type="match status" value="1"/>
</dbReference>
<evidence type="ECO:0000256" key="10">
    <source>
        <dbReference type="ARBA" id="ARBA00022840"/>
    </source>
</evidence>
<evidence type="ECO:0000256" key="4">
    <source>
        <dbReference type="ARBA" id="ARBA00022475"/>
    </source>
</evidence>
<feature type="transmembrane region" description="Helical" evidence="20">
    <location>
        <begin position="189"/>
        <end position="209"/>
    </location>
</feature>
<keyword evidence="9 26" id="KW-0418">Kinase</keyword>
<dbReference type="Pfam" id="PF00512">
    <property type="entry name" value="HisKA"/>
    <property type="match status" value="1"/>
</dbReference>
<dbReference type="RefSeq" id="WP_171161774.1">
    <property type="nucleotide sequence ID" value="NZ_CP053073.1"/>
</dbReference>
<keyword evidence="10" id="KW-0067">ATP-binding</keyword>
<dbReference type="GO" id="GO:0000155">
    <property type="term" value="F:phosphorelay sensor kinase activity"/>
    <property type="evidence" value="ECO:0007669"/>
    <property type="project" value="InterPro"/>
</dbReference>
<dbReference type="Pfam" id="PF03707">
    <property type="entry name" value="MHYT"/>
    <property type="match status" value="2"/>
</dbReference>
<dbReference type="Proteomes" id="UP000503096">
    <property type="component" value="Chromosome"/>
</dbReference>
<keyword evidence="12" id="KW-0902">Two-component regulatory system</keyword>
<evidence type="ECO:0000256" key="12">
    <source>
        <dbReference type="ARBA" id="ARBA00023012"/>
    </source>
</evidence>
<dbReference type="FunFam" id="3.30.565.10:FF:000010">
    <property type="entry name" value="Sensor histidine kinase RcsC"/>
    <property type="match status" value="1"/>
</dbReference>
<evidence type="ECO:0000256" key="19">
    <source>
        <dbReference type="PROSITE-ProRule" id="PRU00169"/>
    </source>
</evidence>
<dbReference type="InterPro" id="IPR008207">
    <property type="entry name" value="Sig_transdc_His_kin_Hpt_dom"/>
</dbReference>
<evidence type="ECO:0000256" key="1">
    <source>
        <dbReference type="ARBA" id="ARBA00000085"/>
    </source>
</evidence>
<dbReference type="Pfam" id="PF02518">
    <property type="entry name" value="HATPase_c"/>
    <property type="match status" value="1"/>
</dbReference>
<comment type="subunit">
    <text evidence="15">At low DSF concentrations, interacts with RpfF.</text>
</comment>
<comment type="catalytic activity">
    <reaction evidence="1">
        <text>ATP + protein L-histidine = ADP + protein N-phospho-L-histidine.</text>
        <dbReference type="EC" id="2.7.13.3"/>
    </reaction>
</comment>
<dbReference type="Pfam" id="PF01627">
    <property type="entry name" value="Hpt"/>
    <property type="match status" value="1"/>
</dbReference>
<evidence type="ECO:0000256" key="21">
    <source>
        <dbReference type="SAM" id="Coils"/>
    </source>
</evidence>
<sequence>MDGLLNFITGPLPGSPLPASYDPALVALSYFVASFAAYCAVELAGHVREHRNDPRRSYSWLFGGAFAMGAGIWCMHFVAMLAYKLPVPVLFDLPTTLLSMAVAVVISGFALDLVTRPTLSRLKLAFGGVVMGLGICTMHYTGMAAMRLDALVLYYPGPFLLSILNAIVCSTIALWLVFWLEGTKTRHKVLSAAVMGLAICGMHYTGMYATVCVGTGAIETGNGLNPVPLAAGIATVTMLIIAMTLGLSMQSRLASRDLTERNRRLSEEIERRRKIEAELKHHQDNLHALIADRTRELAVARDAAQAANRAKSEFLAMMSHEIRTPMNGVLGMTELLLGTTLDTTQRRFAETAHRSGASLLRVINDILDLSKVEAGKLELVHAPFDIRELTDEVIASLAEGARRKELTLGCALAPVLPARVVGDAGRLRQVLVNLVGNAIKFTDKGSVVVRVAWDAETEDALWLRFEVSDTGIGIAEQHIDKIFEMFTQIDGQFGRRQGGTGLGLPICKQLVEKMGGEIGVHSTPGAGSRFWFKVRLAKQVGEIPSTPSLLQGLRVLAVENNAVNREILSYQLDATGVRHDSVASGEIALLRMRDAAAVKRDYRVVILDNVMPEMDGFELAREIRGDPTLGKAHLVMLSSTGVDQAAARHAGIDYYLLKPVRQSDLLDCLMGILAKTTDGPIALPTAPRGARFAARVLLVEDNPVNREVAVHMLKHLGCEVGIAENGREALDALDHSVFDLVLMDCQMPEMDGYEATAQIRRREAMRAPSPRVPIIAFTAGAVDGDRDNCLAAGMDDYMSKPFTQQELERKLMSWLPAVKTTPVAQPAAKVRDSSPHLDASVLEGLRALGSGDKLVTRVIDVYLRDSRNRMKALREAVAQADAVAIARSSHALKSSSGNVGATSLTSLARHMEVMGHERTLEESAALLARIETEYVAVTAELSAWGMVAPAG</sequence>
<keyword evidence="21" id="KW-0175">Coiled coil</keyword>
<dbReference type="PROSITE" id="PS50894">
    <property type="entry name" value="HPT"/>
    <property type="match status" value="1"/>
</dbReference>
<dbReference type="SMART" id="SM00388">
    <property type="entry name" value="HisKA"/>
    <property type="match status" value="1"/>
</dbReference>
<proteinExistence type="predicted"/>
<dbReference type="InterPro" id="IPR036097">
    <property type="entry name" value="HisK_dim/P_sf"/>
</dbReference>
<feature type="domain" description="Response regulatory" evidence="23">
    <location>
        <begin position="695"/>
        <end position="815"/>
    </location>
</feature>
<evidence type="ECO:0000256" key="7">
    <source>
        <dbReference type="ARBA" id="ARBA00022692"/>
    </source>
</evidence>
<feature type="transmembrane region" description="Helical" evidence="20">
    <location>
        <begin position="122"/>
        <end position="141"/>
    </location>
</feature>
<evidence type="ECO:0000256" key="16">
    <source>
        <dbReference type="ARBA" id="ARBA00068150"/>
    </source>
</evidence>
<dbReference type="Pfam" id="PF00072">
    <property type="entry name" value="Response_reg"/>
    <property type="match status" value="2"/>
</dbReference>
<keyword evidence="8" id="KW-0547">Nucleotide-binding</keyword>
<evidence type="ECO:0000259" key="25">
    <source>
        <dbReference type="PROSITE" id="PS50924"/>
    </source>
</evidence>
<dbReference type="InterPro" id="IPR005467">
    <property type="entry name" value="His_kinase_dom"/>
</dbReference>
<feature type="modified residue" description="4-aspartylphosphate" evidence="19">
    <location>
        <position position="744"/>
    </location>
</feature>
<reference evidence="26 27" key="1">
    <citation type="submission" date="2020-04" db="EMBL/GenBank/DDBJ databases">
        <title>Usitatibacter rugosus gen. nov., sp. nov. and Usitatibacter palustris sp. nov., novel members of Usitatibacteraceae fam. nov. within the order Nitrosomonadales isolated from soil.</title>
        <authorList>
            <person name="Huber K.J."/>
            <person name="Neumann-Schaal M."/>
            <person name="Geppert A."/>
            <person name="Luckner M."/>
            <person name="Wanner G."/>
            <person name="Overmann J."/>
        </authorList>
    </citation>
    <scope>NUCLEOTIDE SEQUENCE [LARGE SCALE GENOMIC DNA]</scope>
    <source>
        <strain evidence="26 27">Swamp67</strain>
    </source>
</reference>
<dbReference type="SUPFAM" id="SSF47226">
    <property type="entry name" value="Histidine-containing phosphotransfer domain, HPT domain"/>
    <property type="match status" value="1"/>
</dbReference>
<dbReference type="SMART" id="SM00387">
    <property type="entry name" value="HATPase_c"/>
    <property type="match status" value="1"/>
</dbReference>
<dbReference type="CDD" id="cd17546">
    <property type="entry name" value="REC_hyHK_CKI1_RcsC-like"/>
    <property type="match status" value="2"/>
</dbReference>
<keyword evidence="27" id="KW-1185">Reference proteome</keyword>
<dbReference type="CDD" id="cd16922">
    <property type="entry name" value="HATPase_EvgS-ArcB-TorS-like"/>
    <property type="match status" value="1"/>
</dbReference>
<dbReference type="SUPFAM" id="SSF55874">
    <property type="entry name" value="ATPase domain of HSP90 chaperone/DNA topoisomerase II/histidine kinase"/>
    <property type="match status" value="1"/>
</dbReference>
<dbReference type="SMART" id="SM00448">
    <property type="entry name" value="REC"/>
    <property type="match status" value="2"/>
</dbReference>
<feature type="domain" description="Histidine kinase" evidence="22">
    <location>
        <begin position="317"/>
        <end position="538"/>
    </location>
</feature>
<evidence type="ECO:0000256" key="14">
    <source>
        <dbReference type="ARBA" id="ARBA00058004"/>
    </source>
</evidence>
<dbReference type="KEGG" id="upl:DSM104440_01750"/>
<dbReference type="PROSITE" id="PS50110">
    <property type="entry name" value="RESPONSE_REGULATORY"/>
    <property type="match status" value="2"/>
</dbReference>
<feature type="transmembrane region" description="Helical" evidence="20">
    <location>
        <begin position="229"/>
        <end position="247"/>
    </location>
</feature>
<gene>
    <name evidence="26" type="primary">rcsC_9</name>
    <name evidence="26" type="ORF">DSM104440_01750</name>
</gene>
<dbReference type="InterPro" id="IPR001789">
    <property type="entry name" value="Sig_transdc_resp-reg_receiver"/>
</dbReference>
<dbReference type="InterPro" id="IPR036641">
    <property type="entry name" value="HPT_dom_sf"/>
</dbReference>
<evidence type="ECO:0000313" key="27">
    <source>
        <dbReference type="Proteomes" id="UP000503096"/>
    </source>
</evidence>
<dbReference type="CDD" id="cd00082">
    <property type="entry name" value="HisKA"/>
    <property type="match status" value="1"/>
</dbReference>
<dbReference type="EC" id="2.7.13.3" evidence="3"/>
<evidence type="ECO:0000256" key="8">
    <source>
        <dbReference type="ARBA" id="ARBA00022741"/>
    </source>
</evidence>
<organism evidence="26 27">
    <name type="scientific">Usitatibacter palustris</name>
    <dbReference type="NCBI Taxonomy" id="2732487"/>
    <lineage>
        <taxon>Bacteria</taxon>
        <taxon>Pseudomonadati</taxon>
        <taxon>Pseudomonadota</taxon>
        <taxon>Betaproteobacteria</taxon>
        <taxon>Nitrosomonadales</taxon>
        <taxon>Usitatibacteraceae</taxon>
        <taxon>Usitatibacter</taxon>
    </lineage>
</organism>
<feature type="domain" description="MHYT" evidence="25">
    <location>
        <begin position="21"/>
        <end position="213"/>
    </location>
</feature>
<evidence type="ECO:0000256" key="6">
    <source>
        <dbReference type="ARBA" id="ARBA00022679"/>
    </source>
</evidence>
<dbReference type="InterPro" id="IPR005330">
    <property type="entry name" value="MHYT_dom"/>
</dbReference>
<keyword evidence="5 19" id="KW-0597">Phosphoprotein</keyword>
<feature type="domain" description="HPt" evidence="24">
    <location>
        <begin position="851"/>
        <end position="944"/>
    </location>
</feature>
<dbReference type="EMBL" id="CP053073">
    <property type="protein sequence ID" value="QJR14935.1"/>
    <property type="molecule type" value="Genomic_DNA"/>
</dbReference>
<dbReference type="InterPro" id="IPR003594">
    <property type="entry name" value="HATPase_dom"/>
</dbReference>
<feature type="domain" description="Response regulatory" evidence="23">
    <location>
        <begin position="554"/>
        <end position="673"/>
    </location>
</feature>
<comment type="subcellular location">
    <subcellularLocation>
        <location evidence="2">Cell membrane</location>
        <topology evidence="2">Multi-pass membrane protein</topology>
    </subcellularLocation>
</comment>
<dbReference type="PROSITE" id="PS50924">
    <property type="entry name" value="MHYT"/>
    <property type="match status" value="1"/>
</dbReference>
<accession>A0A6M4H6X2</accession>
<dbReference type="InParanoid" id="A0A6M4H6X2"/>
<evidence type="ECO:0000256" key="5">
    <source>
        <dbReference type="ARBA" id="ARBA00022553"/>
    </source>
</evidence>
<dbReference type="FunFam" id="1.10.287.130:FF:000002">
    <property type="entry name" value="Two-component osmosensing histidine kinase"/>
    <property type="match status" value="1"/>
</dbReference>
<dbReference type="Gene3D" id="1.20.120.160">
    <property type="entry name" value="HPT domain"/>
    <property type="match status" value="1"/>
</dbReference>
<evidence type="ECO:0000256" key="18">
    <source>
        <dbReference type="PROSITE-ProRule" id="PRU00110"/>
    </source>
</evidence>
<dbReference type="Gene3D" id="3.30.565.10">
    <property type="entry name" value="Histidine kinase-like ATPase, C-terminal domain"/>
    <property type="match status" value="1"/>
</dbReference>
<keyword evidence="4" id="KW-1003">Cell membrane</keyword>
<evidence type="ECO:0000256" key="13">
    <source>
        <dbReference type="ARBA" id="ARBA00023136"/>
    </source>
</evidence>
<feature type="coiled-coil region" evidence="21">
    <location>
        <begin position="265"/>
        <end position="292"/>
    </location>
</feature>
<feature type="transmembrane region" description="Helical" evidence="20">
    <location>
        <begin position="24"/>
        <end position="45"/>
    </location>
</feature>
<dbReference type="FunCoup" id="A0A6M4H6X2">
    <property type="interactions" value="283"/>
</dbReference>
<name>A0A6M4H6X2_9PROT</name>
<feature type="modified residue" description="4-aspartylphosphate" evidence="19">
    <location>
        <position position="608"/>
    </location>
</feature>
<evidence type="ECO:0000256" key="3">
    <source>
        <dbReference type="ARBA" id="ARBA00012438"/>
    </source>
</evidence>
<feature type="transmembrane region" description="Helical" evidence="20">
    <location>
        <begin position="57"/>
        <end position="83"/>
    </location>
</feature>
<keyword evidence="7 20" id="KW-0812">Transmembrane</keyword>
<dbReference type="GO" id="GO:0005886">
    <property type="term" value="C:plasma membrane"/>
    <property type="evidence" value="ECO:0007669"/>
    <property type="project" value="UniProtKB-SubCell"/>
</dbReference>
<dbReference type="AlphaFoldDB" id="A0A6M4H6X2"/>
<evidence type="ECO:0000313" key="26">
    <source>
        <dbReference type="EMBL" id="QJR14935.1"/>
    </source>
</evidence>
<feature type="transmembrane region" description="Helical" evidence="20">
    <location>
        <begin position="95"/>
        <end position="115"/>
    </location>
</feature>
<protein>
    <recommendedName>
        <fullName evidence="16">Sensory/regulatory protein RpfC</fullName>
        <ecNumber evidence="3">2.7.13.3</ecNumber>
    </recommendedName>
    <alternativeName>
        <fullName evidence="17">Virulence sensor protein BvgS</fullName>
    </alternativeName>
</protein>
<dbReference type="PANTHER" id="PTHR45339">
    <property type="entry name" value="HYBRID SIGNAL TRANSDUCTION HISTIDINE KINASE J"/>
    <property type="match status" value="1"/>
</dbReference>
<dbReference type="InterPro" id="IPR011006">
    <property type="entry name" value="CheY-like_superfamily"/>
</dbReference>
<dbReference type="PANTHER" id="PTHR45339:SF1">
    <property type="entry name" value="HYBRID SIGNAL TRANSDUCTION HISTIDINE KINASE J"/>
    <property type="match status" value="1"/>
</dbReference>
<evidence type="ECO:0000256" key="20">
    <source>
        <dbReference type="PROSITE-ProRule" id="PRU00244"/>
    </source>
</evidence>
<evidence type="ECO:0000259" key="23">
    <source>
        <dbReference type="PROSITE" id="PS50110"/>
    </source>
</evidence>
<dbReference type="PRINTS" id="PR00344">
    <property type="entry name" value="BCTRLSENSOR"/>
</dbReference>
<dbReference type="SUPFAM" id="SSF52172">
    <property type="entry name" value="CheY-like"/>
    <property type="match status" value="2"/>
</dbReference>
<evidence type="ECO:0000256" key="17">
    <source>
        <dbReference type="ARBA" id="ARBA00070152"/>
    </source>
</evidence>
<dbReference type="Gene3D" id="3.40.50.2300">
    <property type="match status" value="2"/>
</dbReference>
<evidence type="ECO:0000259" key="22">
    <source>
        <dbReference type="PROSITE" id="PS50109"/>
    </source>
</evidence>
<evidence type="ECO:0000259" key="24">
    <source>
        <dbReference type="PROSITE" id="PS50894"/>
    </source>
</evidence>
<dbReference type="InterPro" id="IPR004358">
    <property type="entry name" value="Sig_transdc_His_kin-like_C"/>
</dbReference>
<evidence type="ECO:0000256" key="15">
    <source>
        <dbReference type="ARBA" id="ARBA00064003"/>
    </source>
</evidence>
<evidence type="ECO:0000256" key="2">
    <source>
        <dbReference type="ARBA" id="ARBA00004651"/>
    </source>
</evidence>
<keyword evidence="13 20" id="KW-0472">Membrane</keyword>
<dbReference type="PROSITE" id="PS50109">
    <property type="entry name" value="HIS_KIN"/>
    <property type="match status" value="1"/>
</dbReference>